<feature type="compositionally biased region" description="Low complexity" evidence="1">
    <location>
        <begin position="25"/>
        <end position="41"/>
    </location>
</feature>
<keyword evidence="3" id="KW-1185">Reference proteome</keyword>
<dbReference type="RefSeq" id="WP_146930577.1">
    <property type="nucleotide sequence ID" value="NZ_CBCSHZ010000003.1"/>
</dbReference>
<dbReference type="AlphaFoldDB" id="A0A5C6ZXT5"/>
<comment type="caution">
    <text evidence="2">The sequence shown here is derived from an EMBL/GenBank/DDBJ whole genome shotgun (WGS) entry which is preliminary data.</text>
</comment>
<reference evidence="2 3" key="1">
    <citation type="submission" date="2019-08" db="EMBL/GenBank/DDBJ databases">
        <title>Genome sequence of Gillisia hiemivivida IC154 (type strain).</title>
        <authorList>
            <person name="Bowman J.P."/>
        </authorList>
    </citation>
    <scope>NUCLEOTIDE SEQUENCE [LARGE SCALE GENOMIC DNA]</scope>
    <source>
        <strain evidence="2 3">IC154</strain>
    </source>
</reference>
<evidence type="ECO:0000313" key="2">
    <source>
        <dbReference type="EMBL" id="TXD94901.1"/>
    </source>
</evidence>
<protein>
    <submittedName>
        <fullName evidence="2">Uncharacterized protein</fullName>
    </submittedName>
</protein>
<sequence length="72" mass="7783">MSSFNSSESLEDIDTCYVTITSTNSDTGESSTETYYSTSRTSDSDCAAGRDALLSENFMMSADFKRSPVLAP</sequence>
<name>A0A5C6ZXT5_9FLAO</name>
<accession>A0A5C6ZXT5</accession>
<dbReference type="Proteomes" id="UP000321367">
    <property type="component" value="Unassembled WGS sequence"/>
</dbReference>
<organism evidence="2 3">
    <name type="scientific">Gillisia hiemivivida</name>
    <dbReference type="NCBI Taxonomy" id="291190"/>
    <lineage>
        <taxon>Bacteria</taxon>
        <taxon>Pseudomonadati</taxon>
        <taxon>Bacteroidota</taxon>
        <taxon>Flavobacteriia</taxon>
        <taxon>Flavobacteriales</taxon>
        <taxon>Flavobacteriaceae</taxon>
        <taxon>Gillisia</taxon>
    </lineage>
</organism>
<gene>
    <name evidence="2" type="ORF">ES724_05375</name>
</gene>
<evidence type="ECO:0000256" key="1">
    <source>
        <dbReference type="SAM" id="MobiDB-lite"/>
    </source>
</evidence>
<evidence type="ECO:0000313" key="3">
    <source>
        <dbReference type="Proteomes" id="UP000321367"/>
    </source>
</evidence>
<dbReference type="EMBL" id="VORY01000003">
    <property type="protein sequence ID" value="TXD94901.1"/>
    <property type="molecule type" value="Genomic_DNA"/>
</dbReference>
<feature type="region of interest" description="Disordered" evidence="1">
    <location>
        <begin position="21"/>
        <end position="45"/>
    </location>
</feature>
<proteinExistence type="predicted"/>